<accession>A0A1H8WAF4</accession>
<protein>
    <recommendedName>
        <fullName evidence="3">DUF4112 domain-containing protein</fullName>
    </recommendedName>
</protein>
<evidence type="ECO:0008006" key="3">
    <source>
        <dbReference type="Google" id="ProtNLM"/>
    </source>
</evidence>
<evidence type="ECO:0000313" key="1">
    <source>
        <dbReference type="EMBL" id="SEP24108.1"/>
    </source>
</evidence>
<gene>
    <name evidence="1" type="ORF">SAMN04487948_12559</name>
</gene>
<name>A0A1H8WAF4_9EURY</name>
<dbReference type="OrthoDB" id="156248at2157"/>
<dbReference type="RefSeq" id="WP_089827683.1">
    <property type="nucleotide sequence ID" value="NZ_FODV01000025.1"/>
</dbReference>
<keyword evidence="2" id="KW-1185">Reference proteome</keyword>
<dbReference type="Pfam" id="PF13430">
    <property type="entry name" value="DUF4112"/>
    <property type="match status" value="1"/>
</dbReference>
<dbReference type="Proteomes" id="UP000199126">
    <property type="component" value="Unassembled WGS sequence"/>
</dbReference>
<reference evidence="2" key="1">
    <citation type="submission" date="2016-10" db="EMBL/GenBank/DDBJ databases">
        <authorList>
            <person name="Varghese N."/>
            <person name="Submissions S."/>
        </authorList>
    </citation>
    <scope>NUCLEOTIDE SEQUENCE [LARGE SCALE GENOMIC DNA]</scope>
    <source>
        <strain evidence="2">CGMCC 1.10121</strain>
    </source>
</reference>
<organism evidence="1 2">
    <name type="scientific">Halogranum amylolyticum</name>
    <dbReference type="NCBI Taxonomy" id="660520"/>
    <lineage>
        <taxon>Archaea</taxon>
        <taxon>Methanobacteriati</taxon>
        <taxon>Methanobacteriota</taxon>
        <taxon>Stenosarchaea group</taxon>
        <taxon>Halobacteria</taxon>
        <taxon>Halobacteriales</taxon>
        <taxon>Haloferacaceae</taxon>
    </lineage>
</organism>
<proteinExistence type="predicted"/>
<dbReference type="InterPro" id="IPR025187">
    <property type="entry name" value="DUF4112"/>
</dbReference>
<dbReference type="PANTHER" id="PTHR35519">
    <property type="entry name" value="MEMBRANE PROTEINS"/>
    <property type="match status" value="1"/>
</dbReference>
<dbReference type="AlphaFoldDB" id="A0A1H8WAF4"/>
<sequence>MAGNFDEIEEAFDDSYSGEIPPGIDEAAVERMRTVARVFDDLVRVPGTEFRIGLDPILGAVPVAGDAVSAGLSLYVVLESARLGVSFSTLLRMLANVTLDAVVGSIPIVGSVFDAVWKANKRNLELALEDLTAEADREEREESEPIVIEVE</sequence>
<evidence type="ECO:0000313" key="2">
    <source>
        <dbReference type="Proteomes" id="UP000199126"/>
    </source>
</evidence>
<dbReference type="EMBL" id="FODV01000025">
    <property type="protein sequence ID" value="SEP24108.1"/>
    <property type="molecule type" value="Genomic_DNA"/>
</dbReference>
<dbReference type="PANTHER" id="PTHR35519:SF2">
    <property type="entry name" value="PH DOMAIN PROTEIN"/>
    <property type="match status" value="1"/>
</dbReference>